<dbReference type="InterPro" id="IPR006043">
    <property type="entry name" value="NCS2"/>
</dbReference>
<comment type="similarity">
    <text evidence="2">Belongs to the nucleobase:cation symporter-2 (NCS2) (TC 2.A.40) family.</text>
</comment>
<protein>
    <submittedName>
        <fullName evidence="7">Uncharacterized protein</fullName>
    </submittedName>
</protein>
<dbReference type="GO" id="GO:0016020">
    <property type="term" value="C:membrane"/>
    <property type="evidence" value="ECO:0007669"/>
    <property type="project" value="UniProtKB-SubCell"/>
</dbReference>
<dbReference type="GO" id="GO:0022857">
    <property type="term" value="F:transmembrane transporter activity"/>
    <property type="evidence" value="ECO:0007669"/>
    <property type="project" value="InterPro"/>
</dbReference>
<keyword evidence="3 6" id="KW-0812">Transmembrane</keyword>
<evidence type="ECO:0000313" key="8">
    <source>
        <dbReference type="Proteomes" id="UP001346149"/>
    </source>
</evidence>
<keyword evidence="8" id="KW-1185">Reference proteome</keyword>
<evidence type="ECO:0000256" key="2">
    <source>
        <dbReference type="ARBA" id="ARBA00008821"/>
    </source>
</evidence>
<dbReference type="Proteomes" id="UP001346149">
    <property type="component" value="Unassembled WGS sequence"/>
</dbReference>
<keyword evidence="5 6" id="KW-0472">Membrane</keyword>
<reference evidence="7 8" key="1">
    <citation type="journal article" date="2023" name="Hortic Res">
        <title>Pangenome of water caltrop reveals structural variations and asymmetric subgenome divergence after allopolyploidization.</title>
        <authorList>
            <person name="Zhang X."/>
            <person name="Chen Y."/>
            <person name="Wang L."/>
            <person name="Yuan Y."/>
            <person name="Fang M."/>
            <person name="Shi L."/>
            <person name="Lu R."/>
            <person name="Comes H.P."/>
            <person name="Ma Y."/>
            <person name="Chen Y."/>
            <person name="Huang G."/>
            <person name="Zhou Y."/>
            <person name="Zheng Z."/>
            <person name="Qiu Y."/>
        </authorList>
    </citation>
    <scope>NUCLEOTIDE SEQUENCE [LARGE SCALE GENOMIC DNA]</scope>
    <source>
        <strain evidence="7">F231</strain>
    </source>
</reference>
<dbReference type="PANTHER" id="PTHR11119">
    <property type="entry name" value="XANTHINE-URACIL / VITAMIN C PERMEASE FAMILY MEMBER"/>
    <property type="match status" value="1"/>
</dbReference>
<name>A0AAN7RJ03_TRANT</name>
<comment type="caution">
    <text evidence="7">The sequence shown here is derived from an EMBL/GenBank/DDBJ whole genome shotgun (WGS) entry which is preliminary data.</text>
</comment>
<feature type="transmembrane region" description="Helical" evidence="6">
    <location>
        <begin position="9"/>
        <end position="29"/>
    </location>
</feature>
<evidence type="ECO:0000256" key="1">
    <source>
        <dbReference type="ARBA" id="ARBA00004141"/>
    </source>
</evidence>
<dbReference type="Pfam" id="PF00860">
    <property type="entry name" value="Xan_ur_permease"/>
    <property type="match status" value="1"/>
</dbReference>
<proteinExistence type="inferred from homology"/>
<keyword evidence="4 6" id="KW-1133">Transmembrane helix</keyword>
<dbReference type="AlphaFoldDB" id="A0AAN7RJ03"/>
<organism evidence="7 8">
    <name type="scientific">Trapa natans</name>
    <name type="common">Water chestnut</name>
    <dbReference type="NCBI Taxonomy" id="22666"/>
    <lineage>
        <taxon>Eukaryota</taxon>
        <taxon>Viridiplantae</taxon>
        <taxon>Streptophyta</taxon>
        <taxon>Embryophyta</taxon>
        <taxon>Tracheophyta</taxon>
        <taxon>Spermatophyta</taxon>
        <taxon>Magnoliopsida</taxon>
        <taxon>eudicotyledons</taxon>
        <taxon>Gunneridae</taxon>
        <taxon>Pentapetalae</taxon>
        <taxon>rosids</taxon>
        <taxon>malvids</taxon>
        <taxon>Myrtales</taxon>
        <taxon>Lythraceae</taxon>
        <taxon>Trapa</taxon>
    </lineage>
</organism>
<evidence type="ECO:0000256" key="4">
    <source>
        <dbReference type="ARBA" id="ARBA00022989"/>
    </source>
</evidence>
<gene>
    <name evidence="7" type="ORF">SAY86_025421</name>
</gene>
<accession>A0AAN7RJ03</accession>
<evidence type="ECO:0000256" key="5">
    <source>
        <dbReference type="ARBA" id="ARBA00023136"/>
    </source>
</evidence>
<comment type="subcellular location">
    <subcellularLocation>
        <location evidence="1">Membrane</location>
        <topology evidence="1">Multi-pass membrane protein</topology>
    </subcellularLocation>
</comment>
<sequence>MCGDRTSRAYSASICFSIIFCVVIVWIYAHLLTVGGAYNNAPLKTQVSCRTDCSGLIDAAPWISVPYPFQWGPPSFDAGEAFAMMMASFVALVEGVGILMSGVFGTANGCSVSVKIWGGICINPCTNRYCFVLCLLCLCGCCRCEFSSVLQPQQLPN</sequence>
<evidence type="ECO:0000256" key="6">
    <source>
        <dbReference type="SAM" id="Phobius"/>
    </source>
</evidence>
<dbReference type="EMBL" id="JAXQNO010000004">
    <property type="protein sequence ID" value="KAK4800056.1"/>
    <property type="molecule type" value="Genomic_DNA"/>
</dbReference>
<feature type="transmembrane region" description="Helical" evidence="6">
    <location>
        <begin position="81"/>
        <end position="105"/>
    </location>
</feature>
<evidence type="ECO:0000313" key="7">
    <source>
        <dbReference type="EMBL" id="KAK4800056.1"/>
    </source>
</evidence>
<evidence type="ECO:0000256" key="3">
    <source>
        <dbReference type="ARBA" id="ARBA00022692"/>
    </source>
</evidence>